<dbReference type="Proteomes" id="UP000807469">
    <property type="component" value="Unassembled WGS sequence"/>
</dbReference>
<reference evidence="6" key="1">
    <citation type="submission" date="2020-11" db="EMBL/GenBank/DDBJ databases">
        <authorList>
            <consortium name="DOE Joint Genome Institute"/>
            <person name="Ahrendt S."/>
            <person name="Riley R."/>
            <person name="Andreopoulos W."/>
            <person name="Labutti K."/>
            <person name="Pangilinan J."/>
            <person name="Ruiz-Duenas F.J."/>
            <person name="Barrasa J.M."/>
            <person name="Sanchez-Garcia M."/>
            <person name="Camarero S."/>
            <person name="Miyauchi S."/>
            <person name="Serrano A."/>
            <person name="Linde D."/>
            <person name="Babiker R."/>
            <person name="Drula E."/>
            <person name="Ayuso-Fernandez I."/>
            <person name="Pacheco R."/>
            <person name="Padilla G."/>
            <person name="Ferreira P."/>
            <person name="Barriuso J."/>
            <person name="Kellner H."/>
            <person name="Castanera R."/>
            <person name="Alfaro M."/>
            <person name="Ramirez L."/>
            <person name="Pisabarro A.G."/>
            <person name="Kuo A."/>
            <person name="Tritt A."/>
            <person name="Lipzen A."/>
            <person name="He G."/>
            <person name="Yan M."/>
            <person name="Ng V."/>
            <person name="Cullen D."/>
            <person name="Martin F."/>
            <person name="Rosso M.-N."/>
            <person name="Henrissat B."/>
            <person name="Hibbett D."/>
            <person name="Martinez A.T."/>
            <person name="Grigoriev I.V."/>
        </authorList>
    </citation>
    <scope>NUCLEOTIDE SEQUENCE</scope>
    <source>
        <strain evidence="6">CIRM-BRFM 674</strain>
    </source>
</reference>
<dbReference type="InterPro" id="IPR029058">
    <property type="entry name" value="AB_hydrolase_fold"/>
</dbReference>
<keyword evidence="3" id="KW-0732">Signal</keyword>
<name>A0A9P6CQP3_9AGAR</name>
<feature type="domain" description="AB hydrolase-1" evidence="4">
    <location>
        <begin position="105"/>
        <end position="269"/>
    </location>
</feature>
<feature type="chain" id="PRO_5040470363" evidence="3">
    <location>
        <begin position="24"/>
        <end position="598"/>
    </location>
</feature>
<evidence type="ECO:0000259" key="5">
    <source>
        <dbReference type="Pfam" id="PF08386"/>
    </source>
</evidence>
<dbReference type="OrthoDB" id="425534at2759"/>
<dbReference type="Pfam" id="PF08386">
    <property type="entry name" value="Abhydrolase_4"/>
    <property type="match status" value="1"/>
</dbReference>
<proteinExistence type="inferred from homology"/>
<dbReference type="EMBL" id="MU155339">
    <property type="protein sequence ID" value="KAF9475282.1"/>
    <property type="molecule type" value="Genomic_DNA"/>
</dbReference>
<evidence type="ECO:0000313" key="7">
    <source>
        <dbReference type="Proteomes" id="UP000807469"/>
    </source>
</evidence>
<dbReference type="InterPro" id="IPR051601">
    <property type="entry name" value="Serine_prot/Carboxylest_S33"/>
</dbReference>
<gene>
    <name evidence="6" type="ORF">BDN70DRAFT_898293</name>
</gene>
<dbReference type="AlphaFoldDB" id="A0A9P6CQP3"/>
<evidence type="ECO:0000256" key="2">
    <source>
        <dbReference type="ARBA" id="ARBA00022801"/>
    </source>
</evidence>
<dbReference type="PANTHER" id="PTHR43248">
    <property type="entry name" value="2-SUCCINYL-6-HYDROXY-2,4-CYCLOHEXADIENE-1-CARBOXYLATE SYNTHASE"/>
    <property type="match status" value="1"/>
</dbReference>
<evidence type="ECO:0000259" key="4">
    <source>
        <dbReference type="Pfam" id="PF00561"/>
    </source>
</evidence>
<feature type="signal peptide" evidence="3">
    <location>
        <begin position="1"/>
        <end position="23"/>
    </location>
</feature>
<dbReference type="PANTHER" id="PTHR43248:SF25">
    <property type="entry name" value="AB HYDROLASE-1 DOMAIN-CONTAINING PROTEIN-RELATED"/>
    <property type="match status" value="1"/>
</dbReference>
<sequence length="598" mass="65459">MGRMAKTALSVALILLGITLLHHQRRTFNAISVLNLKNGAQPGEFEWEKIPGLKKLKWHACYEERECARLLVPLNYSDPEGGHYNLALIRKPAVVPPESGFYRGPVLFNPGGPGGSGVDMIRGPRGDQFSAILGPQFDILSFDPRGIARSSPRASFFGTDLERELWNQGVRLSNASSSLGRTWARARVVNQLAAENDDGYLRHINTENTARDMLSIVEAHGRSKIQYWGFSYGSILGATFASIFPDKIERLIIDGVADSENYYATLWSNNLIDTEKVMDSFYTGCHSAGVDGCAFWAPTPDAIRQNLTTLLDTLSTNPLPMRTNSGYGLLDLDMVRSSLFTALYSPYAAFPTIAQGLAELAAGSGKLLFDRMNPPLYECTCNTEQRDVASVQDSQAAVMCNDGDDIPDDLKSTEEYYKMMQETSPWGDMWANIRLSCIGWPKFPKDHFQGPFVANTSHPILLIGNTADPVTPLWAANKMSKGFEGSVVLTQDSAGHCSISAPSVCTQKYVRDYFIDGTLPEPGTVCQPVTQPFPSAETRVGYASEQAILSENMAAEDKDIFEAIFELSKNPGVAHFPSFSSPSGFSGGPMTMNTPCSV</sequence>
<evidence type="ECO:0000313" key="6">
    <source>
        <dbReference type="EMBL" id="KAF9475282.1"/>
    </source>
</evidence>
<keyword evidence="7" id="KW-1185">Reference proteome</keyword>
<comment type="caution">
    <text evidence="6">The sequence shown here is derived from an EMBL/GenBank/DDBJ whole genome shotgun (WGS) entry which is preliminary data.</text>
</comment>
<evidence type="ECO:0000256" key="3">
    <source>
        <dbReference type="SAM" id="SignalP"/>
    </source>
</evidence>
<keyword evidence="2" id="KW-0378">Hydrolase</keyword>
<dbReference type="InterPro" id="IPR000073">
    <property type="entry name" value="AB_hydrolase_1"/>
</dbReference>
<protein>
    <submittedName>
        <fullName evidence="6">Uncharacterized protein</fullName>
    </submittedName>
</protein>
<dbReference type="Gene3D" id="3.40.50.1820">
    <property type="entry name" value="alpha/beta hydrolase"/>
    <property type="match status" value="1"/>
</dbReference>
<comment type="similarity">
    <text evidence="1">Belongs to the peptidase S33 family.</text>
</comment>
<dbReference type="SUPFAM" id="SSF53474">
    <property type="entry name" value="alpha/beta-Hydrolases"/>
    <property type="match status" value="1"/>
</dbReference>
<feature type="domain" description="Peptidase S33 tripeptidyl aminopeptidase-like C-terminal" evidence="5">
    <location>
        <begin position="426"/>
        <end position="526"/>
    </location>
</feature>
<dbReference type="GO" id="GO:0016787">
    <property type="term" value="F:hydrolase activity"/>
    <property type="evidence" value="ECO:0007669"/>
    <property type="project" value="UniProtKB-KW"/>
</dbReference>
<dbReference type="InterPro" id="IPR013595">
    <property type="entry name" value="Pept_S33_TAP-like_C"/>
</dbReference>
<dbReference type="Pfam" id="PF00561">
    <property type="entry name" value="Abhydrolase_1"/>
    <property type="match status" value="1"/>
</dbReference>
<organism evidence="6 7">
    <name type="scientific">Pholiota conissans</name>
    <dbReference type="NCBI Taxonomy" id="109636"/>
    <lineage>
        <taxon>Eukaryota</taxon>
        <taxon>Fungi</taxon>
        <taxon>Dikarya</taxon>
        <taxon>Basidiomycota</taxon>
        <taxon>Agaricomycotina</taxon>
        <taxon>Agaricomycetes</taxon>
        <taxon>Agaricomycetidae</taxon>
        <taxon>Agaricales</taxon>
        <taxon>Agaricineae</taxon>
        <taxon>Strophariaceae</taxon>
        <taxon>Pholiota</taxon>
    </lineage>
</organism>
<accession>A0A9P6CQP3</accession>
<evidence type="ECO:0000256" key="1">
    <source>
        <dbReference type="ARBA" id="ARBA00010088"/>
    </source>
</evidence>